<evidence type="ECO:0000313" key="6">
    <source>
        <dbReference type="Proteomes" id="UP000886851"/>
    </source>
</evidence>
<dbReference type="GO" id="GO:0008408">
    <property type="term" value="F:3'-5' exonuclease activity"/>
    <property type="evidence" value="ECO:0007669"/>
    <property type="project" value="TreeGrafter"/>
</dbReference>
<dbReference type="EMBL" id="DXCV01000065">
    <property type="protein sequence ID" value="HIY89011.1"/>
    <property type="molecule type" value="Genomic_DNA"/>
</dbReference>
<evidence type="ECO:0000256" key="3">
    <source>
        <dbReference type="ARBA" id="ARBA00022839"/>
    </source>
</evidence>
<keyword evidence="3 5" id="KW-0269">Exonuclease</keyword>
<dbReference type="InterPro" id="IPR013520">
    <property type="entry name" value="Ribonucl_H"/>
</dbReference>
<evidence type="ECO:0000256" key="1">
    <source>
        <dbReference type="ARBA" id="ARBA00022722"/>
    </source>
</evidence>
<evidence type="ECO:0000259" key="4">
    <source>
        <dbReference type="SMART" id="SM00479"/>
    </source>
</evidence>
<protein>
    <submittedName>
        <fullName evidence="5">3'-5' exonuclease</fullName>
    </submittedName>
</protein>
<dbReference type="SUPFAM" id="SSF53098">
    <property type="entry name" value="Ribonuclease H-like"/>
    <property type="match status" value="1"/>
</dbReference>
<dbReference type="PANTHER" id="PTHR30231">
    <property type="entry name" value="DNA POLYMERASE III SUBUNIT EPSILON"/>
    <property type="match status" value="1"/>
</dbReference>
<accession>A0A9D1ZJR3</accession>
<organism evidence="5 6">
    <name type="scientific">Candidatus Bacteroides pullicola</name>
    <dbReference type="NCBI Taxonomy" id="2838475"/>
    <lineage>
        <taxon>Bacteria</taxon>
        <taxon>Pseudomonadati</taxon>
        <taxon>Bacteroidota</taxon>
        <taxon>Bacteroidia</taxon>
        <taxon>Bacteroidales</taxon>
        <taxon>Bacteroidaceae</taxon>
        <taxon>Bacteroides</taxon>
    </lineage>
</organism>
<evidence type="ECO:0000256" key="2">
    <source>
        <dbReference type="ARBA" id="ARBA00022801"/>
    </source>
</evidence>
<dbReference type="InterPro" id="IPR032774">
    <property type="entry name" value="WG_beta_rep"/>
</dbReference>
<comment type="caution">
    <text evidence="5">The sequence shown here is derived from an EMBL/GenBank/DDBJ whole genome shotgun (WGS) entry which is preliminary data.</text>
</comment>
<dbReference type="Gene3D" id="3.30.420.10">
    <property type="entry name" value="Ribonuclease H-like superfamily/Ribonuclease H"/>
    <property type="match status" value="1"/>
</dbReference>
<dbReference type="Pfam" id="PF00929">
    <property type="entry name" value="RNase_T"/>
    <property type="match status" value="1"/>
</dbReference>
<proteinExistence type="predicted"/>
<keyword evidence="2" id="KW-0378">Hydrolase</keyword>
<evidence type="ECO:0000313" key="5">
    <source>
        <dbReference type="EMBL" id="HIY89011.1"/>
    </source>
</evidence>
<dbReference type="GO" id="GO:0003676">
    <property type="term" value="F:nucleic acid binding"/>
    <property type="evidence" value="ECO:0007669"/>
    <property type="project" value="InterPro"/>
</dbReference>
<dbReference type="InterPro" id="IPR012337">
    <property type="entry name" value="RNaseH-like_sf"/>
</dbReference>
<dbReference type="SMART" id="SM00479">
    <property type="entry name" value="EXOIII"/>
    <property type="match status" value="1"/>
</dbReference>
<keyword evidence="1" id="KW-0540">Nuclease</keyword>
<dbReference type="Proteomes" id="UP000886851">
    <property type="component" value="Unassembled WGS sequence"/>
</dbReference>
<name>A0A9D1ZJR3_9BACE</name>
<sequence length="629" mass="73548">MYTIVFIIITIFLLAGAYELCKTLCYNYRENQKNHKRQKEILQKISNGIYEHKVKIWDDVYMVNTGGYDDRPEYYTGKTGFVNSNDKYLIPLKYETAVKVANANYCLVKFNQLYGVVDYTGKEVIPCNCVEIESDNRDYSIAVQIDSNGKYKCALLNSNGHLYTDFIYDAIDDKGENFTSMISTDDRLWFYFGEMLIAKKGTNVGVLNLDGTIHIPFNYSKMYILAYQHVLAMTHKLDGTQRYTLFDDNGKPLIDSDQNIIRINNTMVKIRQNDGLFTLHDYKGCMICSTHYNDYITYDESKCIIEVWKGNKCGLYKTFISKNHYNMDDYEERLYHNDCEWIEIIPPKYDSIEKNKGHDEICAVRKENKFGIFDYCGNLIVDFDFERCESAYEIGDKLRRDYHRNLYKYTQKIPIKGNESNLSTKSKNTSFYILFIDTETTGIPIDNNAPISDNNNWPHMVQICWLLKDVYNNTISKKVYIIKPENYVIPKRMTDIHGISHEYATNNGCSLQEVLDDFIVTFRKAKFVVGHNVDFDIKIIAAELHRKNFQYSDLLNCQKICTMKSSVEYCKISNEKNPAKGYKWPKLQELHYRLFNYNYAVEHNAENDVEATAKCFFELVRLKVISIHI</sequence>
<dbReference type="CDD" id="cd06127">
    <property type="entry name" value="DEDDh"/>
    <property type="match status" value="1"/>
</dbReference>
<dbReference type="AlphaFoldDB" id="A0A9D1ZJR3"/>
<reference evidence="5" key="2">
    <citation type="submission" date="2021-04" db="EMBL/GenBank/DDBJ databases">
        <authorList>
            <person name="Gilroy R."/>
        </authorList>
    </citation>
    <scope>NUCLEOTIDE SEQUENCE</scope>
    <source>
        <strain evidence="5">Gambia2-208</strain>
    </source>
</reference>
<gene>
    <name evidence="5" type="ORF">H9824_09960</name>
</gene>
<feature type="domain" description="Exonuclease" evidence="4">
    <location>
        <begin position="432"/>
        <end position="625"/>
    </location>
</feature>
<dbReference type="PANTHER" id="PTHR30231:SF4">
    <property type="entry name" value="PROTEIN NEN2"/>
    <property type="match status" value="1"/>
</dbReference>
<dbReference type="InterPro" id="IPR036397">
    <property type="entry name" value="RNaseH_sf"/>
</dbReference>
<dbReference type="GO" id="GO:0006259">
    <property type="term" value="P:DNA metabolic process"/>
    <property type="evidence" value="ECO:0007669"/>
    <property type="project" value="UniProtKB-ARBA"/>
</dbReference>
<reference evidence="5" key="1">
    <citation type="journal article" date="2021" name="PeerJ">
        <title>Extensive microbial diversity within the chicken gut microbiome revealed by metagenomics and culture.</title>
        <authorList>
            <person name="Gilroy R."/>
            <person name="Ravi A."/>
            <person name="Getino M."/>
            <person name="Pursley I."/>
            <person name="Horton D.L."/>
            <person name="Alikhan N.F."/>
            <person name="Baker D."/>
            <person name="Gharbi K."/>
            <person name="Hall N."/>
            <person name="Watson M."/>
            <person name="Adriaenssens E.M."/>
            <person name="Foster-Nyarko E."/>
            <person name="Jarju S."/>
            <person name="Secka A."/>
            <person name="Antonio M."/>
            <person name="Oren A."/>
            <person name="Chaudhuri R.R."/>
            <person name="La Ragione R."/>
            <person name="Hildebrand F."/>
            <person name="Pallen M.J."/>
        </authorList>
    </citation>
    <scope>NUCLEOTIDE SEQUENCE</scope>
    <source>
        <strain evidence="5">Gambia2-208</strain>
    </source>
</reference>
<dbReference type="Pfam" id="PF14903">
    <property type="entry name" value="WG_beta_rep"/>
    <property type="match status" value="2"/>
</dbReference>